<evidence type="ECO:0000313" key="1">
    <source>
        <dbReference type="EMBL" id="GBG21359.1"/>
    </source>
</evidence>
<evidence type="ECO:0000313" key="2">
    <source>
        <dbReference type="Proteomes" id="UP000245124"/>
    </source>
</evidence>
<keyword evidence="2" id="KW-1185">Reference proteome</keyword>
<dbReference type="EMBL" id="BDUD01000001">
    <property type="protein sequence ID" value="GBG21359.1"/>
    <property type="molecule type" value="Genomic_DNA"/>
</dbReference>
<dbReference type="RefSeq" id="WP_109011276.1">
    <property type="nucleotide sequence ID" value="NZ_BDUD01000001.1"/>
</dbReference>
<name>A0A2R5FTL1_NOSCO</name>
<organism evidence="1 2">
    <name type="scientific">Nostoc commune NIES-4072</name>
    <dbReference type="NCBI Taxonomy" id="2005467"/>
    <lineage>
        <taxon>Bacteria</taxon>
        <taxon>Bacillati</taxon>
        <taxon>Cyanobacteriota</taxon>
        <taxon>Cyanophyceae</taxon>
        <taxon>Nostocales</taxon>
        <taxon>Nostocaceae</taxon>
        <taxon>Nostoc</taxon>
    </lineage>
</organism>
<dbReference type="OrthoDB" id="514289at2"/>
<gene>
    <name evidence="1" type="ORF">NIES4072_50430</name>
</gene>
<protein>
    <recommendedName>
        <fullName evidence="3">DUF5678 domain-containing protein</fullName>
    </recommendedName>
</protein>
<reference evidence="1 2" key="1">
    <citation type="submission" date="2017-06" db="EMBL/GenBank/DDBJ databases">
        <title>Genome sequencing of cyanobaciteial culture collection at National Institute for Environmental Studies (NIES).</title>
        <authorList>
            <person name="Hirose Y."/>
            <person name="Shimura Y."/>
            <person name="Fujisawa T."/>
            <person name="Nakamura Y."/>
            <person name="Kawachi M."/>
        </authorList>
    </citation>
    <scope>NUCLEOTIDE SEQUENCE [LARGE SCALE GENOMIC DNA]</scope>
    <source>
        <strain evidence="1 2">NIES-4072</strain>
    </source>
</reference>
<dbReference type="AlphaFoldDB" id="A0A2R5FTL1"/>
<proteinExistence type="predicted"/>
<sequence length="105" mass="12274">MTESTAKQPARRGRIFPERTLSPEELARRKAEREAFHKLCRAIFERVRPEYIEKNYGWYIAVEPDSGDYFIDEDIEIAHRKALEKYPNAVHCVFCLNETGATGRI</sequence>
<dbReference type="Proteomes" id="UP000245124">
    <property type="component" value="Unassembled WGS sequence"/>
</dbReference>
<accession>A0A2R5FTL1</accession>
<comment type="caution">
    <text evidence="1">The sequence shown here is derived from an EMBL/GenBank/DDBJ whole genome shotgun (WGS) entry which is preliminary data.</text>
</comment>
<evidence type="ECO:0008006" key="3">
    <source>
        <dbReference type="Google" id="ProtNLM"/>
    </source>
</evidence>